<dbReference type="InterPro" id="IPR036291">
    <property type="entry name" value="NAD(P)-bd_dom_sf"/>
</dbReference>
<keyword evidence="4" id="KW-1185">Reference proteome</keyword>
<dbReference type="SUPFAM" id="SSF51735">
    <property type="entry name" value="NAD(P)-binding Rossmann-fold domains"/>
    <property type="match status" value="1"/>
</dbReference>
<gene>
    <name evidence="3" type="ORF">P2L57_35740</name>
</gene>
<dbReference type="Pfam" id="PF00106">
    <property type="entry name" value="adh_short"/>
    <property type="match status" value="1"/>
</dbReference>
<accession>A0ABT5ZBF7</accession>
<sequence length="95" mass="9718">MVLPGLGAYAASKAALNMLSATARRELAADGITVSTILPFVTATEFHQTLRAGQVVSAADSPVHSADHVAAAILDLIHTGNAETSLLPESLTTAH</sequence>
<dbReference type="Gene3D" id="3.40.50.720">
    <property type="entry name" value="NAD(P)-binding Rossmann-like Domain"/>
    <property type="match status" value="1"/>
</dbReference>
<organism evidence="3 4">
    <name type="scientific">Streptantibioticus ferralitis</name>
    <dbReference type="NCBI Taxonomy" id="236510"/>
    <lineage>
        <taxon>Bacteria</taxon>
        <taxon>Bacillati</taxon>
        <taxon>Actinomycetota</taxon>
        <taxon>Actinomycetes</taxon>
        <taxon>Kitasatosporales</taxon>
        <taxon>Streptomycetaceae</taxon>
        <taxon>Streptantibioticus</taxon>
    </lineage>
</organism>
<dbReference type="Proteomes" id="UP001220022">
    <property type="component" value="Unassembled WGS sequence"/>
</dbReference>
<evidence type="ECO:0000256" key="1">
    <source>
        <dbReference type="ARBA" id="ARBA00006484"/>
    </source>
</evidence>
<comment type="similarity">
    <text evidence="1">Belongs to the short-chain dehydrogenases/reductases (SDR) family.</text>
</comment>
<comment type="caution">
    <text evidence="3">The sequence shown here is derived from an EMBL/GenBank/DDBJ whole genome shotgun (WGS) entry which is preliminary data.</text>
</comment>
<evidence type="ECO:0000313" key="3">
    <source>
        <dbReference type="EMBL" id="MDF2260881.1"/>
    </source>
</evidence>
<dbReference type="EMBL" id="JARHTQ010000042">
    <property type="protein sequence ID" value="MDF2260881.1"/>
    <property type="molecule type" value="Genomic_DNA"/>
</dbReference>
<reference evidence="3 4" key="1">
    <citation type="submission" date="2023-03" db="EMBL/GenBank/DDBJ databases">
        <title>Draft genome sequence of type strain Streptomyces ferralitis JCM 14344.</title>
        <authorList>
            <person name="Klaysubun C."/>
            <person name="Duangmal K."/>
        </authorList>
    </citation>
    <scope>NUCLEOTIDE SEQUENCE [LARGE SCALE GENOMIC DNA]</scope>
    <source>
        <strain evidence="3 4">JCM 14344</strain>
    </source>
</reference>
<dbReference type="RefSeq" id="WP_275821927.1">
    <property type="nucleotide sequence ID" value="NZ_BAAANM010000014.1"/>
</dbReference>
<dbReference type="PANTHER" id="PTHR44196:SF1">
    <property type="entry name" value="DEHYDROGENASE_REDUCTASE SDR FAMILY MEMBER 7B"/>
    <property type="match status" value="1"/>
</dbReference>
<protein>
    <submittedName>
        <fullName evidence="3">SDR family NAD(P)-dependent oxidoreductase</fullName>
    </submittedName>
</protein>
<keyword evidence="2" id="KW-0560">Oxidoreductase</keyword>
<proteinExistence type="inferred from homology"/>
<evidence type="ECO:0000256" key="2">
    <source>
        <dbReference type="ARBA" id="ARBA00023002"/>
    </source>
</evidence>
<dbReference type="PANTHER" id="PTHR44196">
    <property type="entry name" value="DEHYDROGENASE/REDUCTASE SDR FAMILY MEMBER 7B"/>
    <property type="match status" value="1"/>
</dbReference>
<name>A0ABT5ZBF7_9ACTN</name>
<evidence type="ECO:0000313" key="4">
    <source>
        <dbReference type="Proteomes" id="UP001220022"/>
    </source>
</evidence>
<dbReference type="InterPro" id="IPR002347">
    <property type="entry name" value="SDR_fam"/>
</dbReference>